<gene>
    <name evidence="1" type="ORF">C1752_01409</name>
</gene>
<accession>A0A2W1JLQ6</accession>
<organism evidence="1 2">
    <name type="scientific">Acaryochloris thomasi RCC1774</name>
    <dbReference type="NCBI Taxonomy" id="1764569"/>
    <lineage>
        <taxon>Bacteria</taxon>
        <taxon>Bacillati</taxon>
        <taxon>Cyanobacteriota</taxon>
        <taxon>Cyanophyceae</taxon>
        <taxon>Acaryochloridales</taxon>
        <taxon>Acaryochloridaceae</taxon>
        <taxon>Acaryochloris</taxon>
        <taxon>Acaryochloris thomasi</taxon>
    </lineage>
</organism>
<dbReference type="RefSeq" id="WP_110985366.1">
    <property type="nucleotide sequence ID" value="NZ_CAWNWM010000003.1"/>
</dbReference>
<reference evidence="1 2" key="1">
    <citation type="journal article" date="2018" name="Sci. Rep.">
        <title>A novel species of the marine cyanobacterium Acaryochloris with a unique pigment content and lifestyle.</title>
        <authorList>
            <person name="Partensky F."/>
            <person name="Six C."/>
            <person name="Ratin M."/>
            <person name="Garczarek L."/>
            <person name="Vaulot D."/>
            <person name="Probert I."/>
            <person name="Calteau A."/>
            <person name="Gourvil P."/>
            <person name="Marie D."/>
            <person name="Grebert T."/>
            <person name="Bouchier C."/>
            <person name="Le Panse S."/>
            <person name="Gachenot M."/>
            <person name="Rodriguez F."/>
            <person name="Garrido J.L."/>
        </authorList>
    </citation>
    <scope>NUCLEOTIDE SEQUENCE [LARGE SCALE GENOMIC DNA]</scope>
    <source>
        <strain evidence="1 2">RCC1774</strain>
    </source>
</reference>
<sequence>MKLQSFLKKTLWVATSAILLNPVVVLSQSAREFLTNSDVLKLIKAGIPEETIILSVQNSPANFDTSPEALIELRQQGVSQQIMNAMLAPKQSPDVTKVGTHQDSQGNAVSIALSSVKLIADEQEHIMKRRKPNVQITSGSRLLAPWVAPSKQKAVISGSRSNLRISDHSPTFEMSLPSDISPNDYIVLVKLDSKKDRREVQTGRAGGGGLKEFFGAGVRVKQGIREKTKVNLVYEELQSSSSVGLTTYRAKVNSPLAAGEYGLVYQDFFYDFGLDL</sequence>
<dbReference type="Proteomes" id="UP000248857">
    <property type="component" value="Unassembled WGS sequence"/>
</dbReference>
<dbReference type="EMBL" id="PQWO01000003">
    <property type="protein sequence ID" value="PZD74258.1"/>
    <property type="molecule type" value="Genomic_DNA"/>
</dbReference>
<name>A0A2W1JLQ6_9CYAN</name>
<protein>
    <submittedName>
        <fullName evidence="1">Uncharacterized protein</fullName>
    </submittedName>
</protein>
<keyword evidence="2" id="KW-1185">Reference proteome</keyword>
<dbReference type="AlphaFoldDB" id="A0A2W1JLQ6"/>
<evidence type="ECO:0000313" key="2">
    <source>
        <dbReference type="Proteomes" id="UP000248857"/>
    </source>
</evidence>
<comment type="caution">
    <text evidence="1">The sequence shown here is derived from an EMBL/GenBank/DDBJ whole genome shotgun (WGS) entry which is preliminary data.</text>
</comment>
<proteinExistence type="predicted"/>
<evidence type="ECO:0000313" key="1">
    <source>
        <dbReference type="EMBL" id="PZD74258.1"/>
    </source>
</evidence>
<dbReference type="OrthoDB" id="7432206at2"/>